<keyword evidence="2" id="KW-1185">Reference proteome</keyword>
<sequence length="81" mass="8558">MNCGTPGTPPAPADVEIPEDIRRHHASAPAPVAPTTPNPRDTALEAMLQILMAMQSNQDPAPLFSKAAECLNRGVHYNDGA</sequence>
<evidence type="ECO:0000313" key="1">
    <source>
        <dbReference type="EMBL" id="CAF4946434.1"/>
    </source>
</evidence>
<comment type="caution">
    <text evidence="1">The sequence shown here is derived from an EMBL/GenBank/DDBJ whole genome shotgun (WGS) entry which is preliminary data.</text>
</comment>
<dbReference type="Proteomes" id="UP000663880">
    <property type="component" value="Unassembled WGS sequence"/>
</dbReference>
<name>A0A821XNT1_9NEOP</name>
<organism evidence="1 2">
    <name type="scientific">Pieris macdunnoughi</name>
    <dbReference type="NCBI Taxonomy" id="345717"/>
    <lineage>
        <taxon>Eukaryota</taxon>
        <taxon>Metazoa</taxon>
        <taxon>Ecdysozoa</taxon>
        <taxon>Arthropoda</taxon>
        <taxon>Hexapoda</taxon>
        <taxon>Insecta</taxon>
        <taxon>Pterygota</taxon>
        <taxon>Neoptera</taxon>
        <taxon>Endopterygota</taxon>
        <taxon>Lepidoptera</taxon>
        <taxon>Glossata</taxon>
        <taxon>Ditrysia</taxon>
        <taxon>Papilionoidea</taxon>
        <taxon>Pieridae</taxon>
        <taxon>Pierinae</taxon>
        <taxon>Pieris</taxon>
    </lineage>
</organism>
<dbReference type="EMBL" id="CAJOBZ010000070">
    <property type="protein sequence ID" value="CAF4946434.1"/>
    <property type="molecule type" value="Genomic_DNA"/>
</dbReference>
<reference evidence="1" key="1">
    <citation type="submission" date="2021-02" db="EMBL/GenBank/DDBJ databases">
        <authorList>
            <person name="Steward A R."/>
        </authorList>
    </citation>
    <scope>NUCLEOTIDE SEQUENCE</scope>
</reference>
<accession>A0A821XNT1</accession>
<evidence type="ECO:0000313" key="2">
    <source>
        <dbReference type="Proteomes" id="UP000663880"/>
    </source>
</evidence>
<dbReference type="AlphaFoldDB" id="A0A821XNT1"/>
<proteinExistence type="predicted"/>
<gene>
    <name evidence="1" type="ORF">PMACD_LOCUS15215</name>
</gene>
<protein>
    <submittedName>
        <fullName evidence="1">Uncharacterized protein</fullName>
    </submittedName>
</protein>